<dbReference type="InterPro" id="IPR036928">
    <property type="entry name" value="AS_sf"/>
</dbReference>
<gene>
    <name evidence="4" type="primary">gatA_2</name>
    <name evidence="4" type="ORF">AOPFMNJM_3424</name>
</gene>
<dbReference type="RefSeq" id="WP_238277554.1">
    <property type="nucleotide sequence ID" value="NZ_BPQR01000061.1"/>
</dbReference>
<evidence type="ECO:0000313" key="5">
    <source>
        <dbReference type="Proteomes" id="UP001055102"/>
    </source>
</evidence>
<accession>A0ABQ4T1H9</accession>
<organism evidence="4 5">
    <name type="scientific">Methylobacterium jeotgali</name>
    <dbReference type="NCBI Taxonomy" id="381630"/>
    <lineage>
        <taxon>Bacteria</taxon>
        <taxon>Pseudomonadati</taxon>
        <taxon>Pseudomonadota</taxon>
        <taxon>Alphaproteobacteria</taxon>
        <taxon>Hyphomicrobiales</taxon>
        <taxon>Methylobacteriaceae</taxon>
        <taxon>Methylobacterium</taxon>
    </lineage>
</organism>
<proteinExistence type="inferred from homology"/>
<dbReference type="SUPFAM" id="SSF75304">
    <property type="entry name" value="Amidase signature (AS) enzymes"/>
    <property type="match status" value="1"/>
</dbReference>
<feature type="domain" description="Amidase" evidence="3">
    <location>
        <begin position="46"/>
        <end position="397"/>
    </location>
</feature>
<dbReference type="Gene3D" id="3.90.1300.10">
    <property type="entry name" value="Amidase signature (AS) domain"/>
    <property type="match status" value="1"/>
</dbReference>
<name>A0ABQ4T1H9_9HYPH</name>
<dbReference type="Proteomes" id="UP001055102">
    <property type="component" value="Unassembled WGS sequence"/>
</dbReference>
<reference evidence="4" key="2">
    <citation type="submission" date="2021-08" db="EMBL/GenBank/DDBJ databases">
        <authorList>
            <person name="Tani A."/>
            <person name="Ola A."/>
            <person name="Ogura Y."/>
            <person name="Katsura K."/>
            <person name="Hayashi T."/>
        </authorList>
    </citation>
    <scope>NUCLEOTIDE SEQUENCE</scope>
    <source>
        <strain evidence="4">LMG 23639</strain>
    </source>
</reference>
<comment type="caution">
    <text evidence="4">The sequence shown here is derived from an EMBL/GenBank/DDBJ whole genome shotgun (WGS) entry which is preliminary data.</text>
</comment>
<sequence>MLSLVDIRARIEGGTLTPAAAIAEARAAIAEREPRIGAIAHLAEDVAVPETGPLAGIAVGVKDIIDTAEMPTQMGSPLYAGWRPRADAAIVARLKGLGGVALAKTVTCAFAGLDPSPTRNPHDPARTPGGSSAGSAAAVAAGMLPLALGTQTGGSVIRPASFCGVAAIKPSFRLLPMVGVKTFSWALDTLGLFGAGVRDVAHALALLSGREGIDLGGTPPGAPRIGLVRQEFAGEAQPEAERTLERAVRAAERGGARVTALTLPDPLPEAFRRHGVIQDFEALQALGWEYANGRAALPPVLGAQLDRAQALSAAEYDDARRHAHRARRALKDLFSEYDALLTFSATGIAPGPETTGDPRFNRLWTLMGVPCVTLPVPGEALPVGVQVIARFGDDGRALAAARLIEAGLAAG</sequence>
<evidence type="ECO:0000256" key="2">
    <source>
        <dbReference type="SAM" id="MobiDB-lite"/>
    </source>
</evidence>
<reference evidence="4" key="1">
    <citation type="journal article" date="2021" name="Front. Microbiol.">
        <title>Comprehensive Comparative Genomics and Phenotyping of Methylobacterium Species.</title>
        <authorList>
            <person name="Alessa O."/>
            <person name="Ogura Y."/>
            <person name="Fujitani Y."/>
            <person name="Takami H."/>
            <person name="Hayashi T."/>
            <person name="Sahin N."/>
            <person name="Tani A."/>
        </authorList>
    </citation>
    <scope>NUCLEOTIDE SEQUENCE</scope>
    <source>
        <strain evidence="4">LMG 23639</strain>
    </source>
</reference>
<dbReference type="InterPro" id="IPR000120">
    <property type="entry name" value="Amidase"/>
</dbReference>
<dbReference type="InterPro" id="IPR023631">
    <property type="entry name" value="Amidase_dom"/>
</dbReference>
<feature type="region of interest" description="Disordered" evidence="2">
    <location>
        <begin position="114"/>
        <end position="134"/>
    </location>
</feature>
<dbReference type="Pfam" id="PF01425">
    <property type="entry name" value="Amidase"/>
    <property type="match status" value="1"/>
</dbReference>
<dbReference type="PANTHER" id="PTHR11895">
    <property type="entry name" value="TRANSAMIDASE"/>
    <property type="match status" value="1"/>
</dbReference>
<keyword evidence="5" id="KW-1185">Reference proteome</keyword>
<evidence type="ECO:0000259" key="3">
    <source>
        <dbReference type="Pfam" id="PF01425"/>
    </source>
</evidence>
<dbReference type="PANTHER" id="PTHR11895:SF151">
    <property type="entry name" value="GLUTAMYL-TRNA(GLN) AMIDOTRANSFERASE SUBUNIT A"/>
    <property type="match status" value="1"/>
</dbReference>
<comment type="similarity">
    <text evidence="1">Belongs to the amidase family.</text>
</comment>
<dbReference type="EMBL" id="BPQR01000061">
    <property type="protein sequence ID" value="GJE08090.1"/>
    <property type="molecule type" value="Genomic_DNA"/>
</dbReference>
<evidence type="ECO:0000256" key="1">
    <source>
        <dbReference type="ARBA" id="ARBA00009199"/>
    </source>
</evidence>
<protein>
    <submittedName>
        <fullName evidence="4">Glutamyl-tRNA(Gln) amidotransferase subunit A</fullName>
    </submittedName>
</protein>
<evidence type="ECO:0000313" key="4">
    <source>
        <dbReference type="EMBL" id="GJE08090.1"/>
    </source>
</evidence>